<dbReference type="InterPro" id="IPR036388">
    <property type="entry name" value="WH-like_DNA-bd_sf"/>
</dbReference>
<sequence length="156" mass="17595">MTDESKKPVAEQLINLKDDVNRIAERLGRLSCDNLKGSGERSIASPAPQVSVDAVAAALKARRLRVRYFHKNLFADPAWDMMLELLLAELIDRRMTVSRLCASAGVPATTALRWLNNMVQQRLLVRRDDPLDARRSFVELAPDTSSSLREYFREVG</sequence>
<proteinExistence type="predicted"/>
<name>A0A6G7YMR0_9SPHN</name>
<dbReference type="Gene3D" id="1.10.10.10">
    <property type="entry name" value="Winged helix-like DNA-binding domain superfamily/Winged helix DNA-binding domain"/>
    <property type="match status" value="1"/>
</dbReference>
<dbReference type="EMBL" id="CP049869">
    <property type="protein sequence ID" value="QIK78017.1"/>
    <property type="molecule type" value="Genomic_DNA"/>
</dbReference>
<gene>
    <name evidence="1" type="ORF">G7077_02920</name>
</gene>
<keyword evidence="2" id="KW-1185">Reference proteome</keyword>
<evidence type="ECO:0000313" key="1">
    <source>
        <dbReference type="EMBL" id="QIK78017.1"/>
    </source>
</evidence>
<dbReference type="Proteomes" id="UP000503222">
    <property type="component" value="Chromosome"/>
</dbReference>
<dbReference type="AlphaFoldDB" id="A0A6G7YMR0"/>
<accession>A0A6G7YMR0</accession>
<dbReference type="RefSeq" id="WP_166410411.1">
    <property type="nucleotide sequence ID" value="NZ_CP049869.1"/>
</dbReference>
<dbReference type="SUPFAM" id="SSF46785">
    <property type="entry name" value="Winged helix' DNA-binding domain"/>
    <property type="match status" value="1"/>
</dbReference>
<reference evidence="1 2" key="1">
    <citation type="submission" date="2020-03" db="EMBL/GenBank/DDBJ databases">
        <title>Sphingomonas sp. nov., isolated from fish.</title>
        <authorList>
            <person name="Hyun D.-W."/>
            <person name="Bae J.-W."/>
        </authorList>
    </citation>
    <scope>NUCLEOTIDE SEQUENCE [LARGE SCALE GENOMIC DNA]</scope>
    <source>
        <strain evidence="1 2">HDW15B</strain>
    </source>
</reference>
<protein>
    <submittedName>
        <fullName evidence="1">MarR family transcriptional regulator</fullName>
    </submittedName>
</protein>
<dbReference type="InterPro" id="IPR036390">
    <property type="entry name" value="WH_DNA-bd_sf"/>
</dbReference>
<dbReference type="KEGG" id="spii:G7077_02920"/>
<organism evidence="1 2">
    <name type="scientific">Sphingomonas piscis</name>
    <dbReference type="NCBI Taxonomy" id="2714943"/>
    <lineage>
        <taxon>Bacteria</taxon>
        <taxon>Pseudomonadati</taxon>
        <taxon>Pseudomonadota</taxon>
        <taxon>Alphaproteobacteria</taxon>
        <taxon>Sphingomonadales</taxon>
        <taxon>Sphingomonadaceae</taxon>
        <taxon>Sphingomonas</taxon>
    </lineage>
</organism>
<evidence type="ECO:0000313" key="2">
    <source>
        <dbReference type="Proteomes" id="UP000503222"/>
    </source>
</evidence>